<proteinExistence type="predicted"/>
<reference evidence="4" key="1">
    <citation type="submission" date="2017-11" db="EMBL/GenBank/DDBJ databases">
        <title>Genome sequence of Pantoea sp. MSR2.</title>
        <authorList>
            <person name="Nascimento F.X."/>
        </authorList>
    </citation>
    <scope>NUCLEOTIDE SEQUENCE [LARGE SCALE GENOMIC DNA]</scope>
    <source>
        <strain evidence="4">MSR2</strain>
    </source>
</reference>
<dbReference type="Gene3D" id="1.20.58.1090">
    <property type="entry name" value="Phage polarity suppression protein monomer"/>
    <property type="match status" value="1"/>
</dbReference>
<dbReference type="AlphaFoldDB" id="A0AAP9KPW6"/>
<organism evidence="3 4">
    <name type="scientific">Pantoea phytobeneficialis</name>
    <dbReference type="NCBI Taxonomy" id="2052056"/>
    <lineage>
        <taxon>Bacteria</taxon>
        <taxon>Pseudomonadati</taxon>
        <taxon>Pseudomonadota</taxon>
        <taxon>Gammaproteobacteria</taxon>
        <taxon>Enterobacterales</taxon>
        <taxon>Erwiniaceae</taxon>
        <taxon>Pantoea</taxon>
    </lineage>
</organism>
<dbReference type="KEGG" id="ppho:CTZ24_13590"/>
<reference evidence="2" key="3">
    <citation type="submission" date="2023-07" db="EMBL/GenBank/DDBJ databases">
        <title>The extreme plant-growth-promoting properties of Pantoea phytobeneficialis PF55 revealed by functional and genomic analysis.</title>
        <authorList>
            <person name="Nascimento F.X."/>
            <person name="Marcio R.J."/>
        </authorList>
    </citation>
    <scope>NUCLEOTIDE SEQUENCE</scope>
    <source>
        <strain evidence="2">PF55</strain>
    </source>
</reference>
<gene>
    <name evidence="3" type="ORF">CTZ24_13590</name>
    <name evidence="2" type="ORF">Q3404_23425</name>
</gene>
<accession>A0AAP9KPW6</accession>
<dbReference type="EMBL" id="JAUOOM010000032">
    <property type="protein sequence ID" value="MDO6409528.1"/>
    <property type="molecule type" value="Genomic_DNA"/>
</dbReference>
<evidence type="ECO:0000256" key="1">
    <source>
        <dbReference type="SAM" id="MobiDB-lite"/>
    </source>
</evidence>
<evidence type="ECO:0000313" key="4">
    <source>
        <dbReference type="Proteomes" id="UP000424872"/>
    </source>
</evidence>
<dbReference type="RefSeq" id="WP_208723777.1">
    <property type="nucleotide sequence ID" value="NZ_CP024636.1"/>
</dbReference>
<dbReference type="EMBL" id="CP024636">
    <property type="protein sequence ID" value="QGR07390.1"/>
    <property type="molecule type" value="Genomic_DNA"/>
</dbReference>
<evidence type="ECO:0000313" key="5">
    <source>
        <dbReference type="Proteomes" id="UP001171299"/>
    </source>
</evidence>
<evidence type="ECO:0000313" key="2">
    <source>
        <dbReference type="EMBL" id="MDO6409528.1"/>
    </source>
</evidence>
<feature type="region of interest" description="Disordered" evidence="1">
    <location>
        <begin position="44"/>
        <end position="63"/>
    </location>
</feature>
<reference evidence="3" key="2">
    <citation type="journal article" date="2020" name="Environ. Microbiol.">
        <title>The extreme plant-growth-promoting properties of Pantoea phytobeneficialis MSR2 revealed by functional and genomic analysis.</title>
        <authorList>
            <person name="Nascimento F.X."/>
            <person name="Hernandez A.G."/>
            <person name="Glick B.R."/>
            <person name="Rossi M.J."/>
        </authorList>
    </citation>
    <scope>NUCLEOTIDE SEQUENCE</scope>
    <source>
        <strain evidence="3">MSR2</strain>
    </source>
</reference>
<dbReference type="Proteomes" id="UP000424872">
    <property type="component" value="Chromosome"/>
</dbReference>
<sequence length="246" mass="27293">MTDTTADSSKSLPAATQAALEKVNITKAAWLEARRKQESAEAQAGIIRQRRSETEASANAQNDEWRRLFRENGGVMTPEMKKLRAEVALERESLEEFDALLAAHESENEFLPWKTADRAHAYINAHDRLAEHRAMHIWQDFMRTHGQQLIKTLSLLKITLGRSAGSGSGVVHSVNDPETVLKDFISRNITQPALSGGALPEDDVVFKLAGIFADDAAHSDFRKGPSPAARLKLLSRRETAKKENAQ</sequence>
<protein>
    <submittedName>
        <fullName evidence="3">Septation initiation protein</fullName>
    </submittedName>
</protein>
<evidence type="ECO:0000313" key="3">
    <source>
        <dbReference type="EMBL" id="QGR07390.1"/>
    </source>
</evidence>
<keyword evidence="5" id="KW-1185">Reference proteome</keyword>
<dbReference type="Proteomes" id="UP001171299">
    <property type="component" value="Unassembled WGS sequence"/>
</dbReference>
<name>A0AAP9KPW6_9GAMM</name>